<dbReference type="InterPro" id="IPR001077">
    <property type="entry name" value="COMT_C"/>
</dbReference>
<dbReference type="PIRSF" id="PIRSF005739">
    <property type="entry name" value="O-mtase"/>
    <property type="match status" value="1"/>
</dbReference>
<evidence type="ECO:0000256" key="3">
    <source>
        <dbReference type="ARBA" id="ARBA00022691"/>
    </source>
</evidence>
<keyword evidence="3" id="KW-0949">S-adenosyl-L-methionine</keyword>
<dbReference type="PROSITE" id="PS51683">
    <property type="entry name" value="SAM_OMT_II"/>
    <property type="match status" value="1"/>
</dbReference>
<dbReference type="SUPFAM" id="SSF46785">
    <property type="entry name" value="Winged helix' DNA-binding domain"/>
    <property type="match status" value="1"/>
</dbReference>
<dbReference type="InterPro" id="IPR016461">
    <property type="entry name" value="COMT-like"/>
</dbReference>
<evidence type="ECO:0000259" key="4">
    <source>
        <dbReference type="Pfam" id="PF00891"/>
    </source>
</evidence>
<accession>A0ABR1NCT8</accession>
<sequence length="363" mass="40547">MSSELDMLVDGLVAAKSQLGTASGEQHDVQRKTVIDLAGQIISEAQQPLEWMFDYNFQAGEMGALRTLMEWKAFGIIPDDRSISSSDLAAKLNSDEGLVRRLCWMLALCGLLRLVGDDAVARTKHSQVANPLAAFFRLSYDVLGRSAPDWPTYFEKYGRNTLQSAMQDHDVQLPVRGMFPFEWIAQNAHLVAADAPLVVDVGGGRGQALQEIMEEYPQIPAKRLVLQDLPPVLEDGKALDNEALKDIQRVPIDFFAEQLVKGSLTHLLRRIMHDWNNADCVKILSRIKAVMSPESRILVMDQALQNPPHPIGTTSDMIMVCCGCKEWSVQEWHVLMKKADLQLVKIWQYPHSSAAVVECKLKA</sequence>
<proteinExistence type="predicted"/>
<reference evidence="5 6" key="1">
    <citation type="submission" date="2024-04" db="EMBL/GenBank/DDBJ databases">
        <title>Phyllosticta paracitricarpa is synonymous to the EU quarantine fungus P. citricarpa based on phylogenomic analyses.</title>
        <authorList>
            <consortium name="Lawrence Berkeley National Laboratory"/>
            <person name="Van ingen-buijs V.A."/>
            <person name="Van westerhoven A.C."/>
            <person name="Haridas S."/>
            <person name="Skiadas P."/>
            <person name="Martin F."/>
            <person name="Groenewald J.Z."/>
            <person name="Crous P.W."/>
            <person name="Seidl M.F."/>
        </authorList>
    </citation>
    <scope>NUCLEOTIDE SEQUENCE [LARGE SCALE GENOMIC DNA]</scope>
    <source>
        <strain evidence="5 6">CBS 141358</strain>
    </source>
</reference>
<protein>
    <submittedName>
        <fullName evidence="5">O-methyltransferase-domain-containing protein</fullName>
    </submittedName>
</protein>
<dbReference type="PANTHER" id="PTHR43712">
    <property type="entry name" value="PUTATIVE (AFU_ORTHOLOGUE AFUA_4G14580)-RELATED"/>
    <property type="match status" value="1"/>
</dbReference>
<dbReference type="Gene3D" id="3.40.50.150">
    <property type="entry name" value="Vaccinia Virus protein VP39"/>
    <property type="match status" value="1"/>
</dbReference>
<evidence type="ECO:0000313" key="5">
    <source>
        <dbReference type="EMBL" id="KAK7613010.1"/>
    </source>
</evidence>
<dbReference type="Gene3D" id="1.10.10.10">
    <property type="entry name" value="Winged helix-like DNA-binding domain superfamily/Winged helix DNA-binding domain"/>
    <property type="match status" value="1"/>
</dbReference>
<organism evidence="5 6">
    <name type="scientific">Phyllosticta paracitricarpa</name>
    <dbReference type="NCBI Taxonomy" id="2016321"/>
    <lineage>
        <taxon>Eukaryota</taxon>
        <taxon>Fungi</taxon>
        <taxon>Dikarya</taxon>
        <taxon>Ascomycota</taxon>
        <taxon>Pezizomycotina</taxon>
        <taxon>Dothideomycetes</taxon>
        <taxon>Dothideomycetes incertae sedis</taxon>
        <taxon>Botryosphaeriales</taxon>
        <taxon>Phyllostictaceae</taxon>
        <taxon>Phyllosticta</taxon>
    </lineage>
</organism>
<evidence type="ECO:0000313" key="6">
    <source>
        <dbReference type="Proteomes" id="UP001367316"/>
    </source>
</evidence>
<keyword evidence="1" id="KW-0489">Methyltransferase</keyword>
<dbReference type="InterPro" id="IPR029063">
    <property type="entry name" value="SAM-dependent_MTases_sf"/>
</dbReference>
<name>A0ABR1NCT8_9PEZI</name>
<dbReference type="Proteomes" id="UP001367316">
    <property type="component" value="Unassembled WGS sequence"/>
</dbReference>
<dbReference type="InterPro" id="IPR036390">
    <property type="entry name" value="WH_DNA-bd_sf"/>
</dbReference>
<keyword evidence="6" id="KW-1185">Reference proteome</keyword>
<dbReference type="PANTHER" id="PTHR43712:SF1">
    <property type="entry name" value="HYPOTHETICAL O-METHYLTRANSFERASE (EUROFUNG)-RELATED"/>
    <property type="match status" value="1"/>
</dbReference>
<feature type="domain" description="O-methyltransferase C-terminal" evidence="4">
    <location>
        <begin position="195"/>
        <end position="339"/>
    </location>
</feature>
<comment type="caution">
    <text evidence="5">The sequence shown here is derived from an EMBL/GenBank/DDBJ whole genome shotgun (WGS) entry which is preliminary data.</text>
</comment>
<gene>
    <name evidence="5" type="ORF">JOL62DRAFT_568693</name>
</gene>
<dbReference type="SUPFAM" id="SSF53335">
    <property type="entry name" value="S-adenosyl-L-methionine-dependent methyltransferases"/>
    <property type="match status" value="1"/>
</dbReference>
<dbReference type="Pfam" id="PF00891">
    <property type="entry name" value="Methyltransf_2"/>
    <property type="match status" value="1"/>
</dbReference>
<dbReference type="EMBL" id="JBBPBF010000008">
    <property type="protein sequence ID" value="KAK7613010.1"/>
    <property type="molecule type" value="Genomic_DNA"/>
</dbReference>
<evidence type="ECO:0000256" key="2">
    <source>
        <dbReference type="ARBA" id="ARBA00022679"/>
    </source>
</evidence>
<keyword evidence="2" id="KW-0808">Transferase</keyword>
<evidence type="ECO:0000256" key="1">
    <source>
        <dbReference type="ARBA" id="ARBA00022603"/>
    </source>
</evidence>
<dbReference type="InterPro" id="IPR036388">
    <property type="entry name" value="WH-like_DNA-bd_sf"/>
</dbReference>